<dbReference type="SMART" id="SM00466">
    <property type="entry name" value="SRA"/>
    <property type="match status" value="1"/>
</dbReference>
<evidence type="ECO:0000313" key="5">
    <source>
        <dbReference type="Proteomes" id="UP000054144"/>
    </source>
</evidence>
<dbReference type="OrthoDB" id="2270193at2759"/>
<dbReference type="PANTHER" id="PTHR14140">
    <property type="entry name" value="E3 UBIQUITIN-PROTEIN LIGASE UHRF-RELATED"/>
    <property type="match status" value="1"/>
</dbReference>
<accession>A0A0D7AA34</accession>
<evidence type="ECO:0000256" key="1">
    <source>
        <dbReference type="ARBA" id="ARBA00023242"/>
    </source>
</evidence>
<dbReference type="AlphaFoldDB" id="A0A0D7AA34"/>
<gene>
    <name evidence="4" type="ORF">FISHEDRAFT_59432</name>
</gene>
<proteinExistence type="predicted"/>
<reference evidence="4 5" key="1">
    <citation type="journal article" date="2015" name="Fungal Genet. Biol.">
        <title>Evolution of novel wood decay mechanisms in Agaricales revealed by the genome sequences of Fistulina hepatica and Cylindrobasidium torrendii.</title>
        <authorList>
            <person name="Floudas D."/>
            <person name="Held B.W."/>
            <person name="Riley R."/>
            <person name="Nagy L.G."/>
            <person name="Koehler G."/>
            <person name="Ransdell A.S."/>
            <person name="Younus H."/>
            <person name="Chow J."/>
            <person name="Chiniquy J."/>
            <person name="Lipzen A."/>
            <person name="Tritt A."/>
            <person name="Sun H."/>
            <person name="Haridas S."/>
            <person name="LaButti K."/>
            <person name="Ohm R.A."/>
            <person name="Kues U."/>
            <person name="Blanchette R.A."/>
            <person name="Grigoriev I.V."/>
            <person name="Minto R.E."/>
            <person name="Hibbett D.S."/>
        </authorList>
    </citation>
    <scope>NUCLEOTIDE SEQUENCE [LARGE SCALE GENOMIC DNA]</scope>
    <source>
        <strain evidence="4 5">ATCC 64428</strain>
    </source>
</reference>
<evidence type="ECO:0000313" key="4">
    <source>
        <dbReference type="EMBL" id="KIY47698.1"/>
    </source>
</evidence>
<evidence type="ECO:0000256" key="2">
    <source>
        <dbReference type="PROSITE-ProRule" id="PRU00358"/>
    </source>
</evidence>
<dbReference type="PANTHER" id="PTHR14140:SF27">
    <property type="entry name" value="OS04G0289800 PROTEIN"/>
    <property type="match status" value="1"/>
</dbReference>
<evidence type="ECO:0000259" key="3">
    <source>
        <dbReference type="PROSITE" id="PS51015"/>
    </source>
</evidence>
<organism evidence="4 5">
    <name type="scientific">Fistulina hepatica ATCC 64428</name>
    <dbReference type="NCBI Taxonomy" id="1128425"/>
    <lineage>
        <taxon>Eukaryota</taxon>
        <taxon>Fungi</taxon>
        <taxon>Dikarya</taxon>
        <taxon>Basidiomycota</taxon>
        <taxon>Agaricomycotina</taxon>
        <taxon>Agaricomycetes</taxon>
        <taxon>Agaricomycetidae</taxon>
        <taxon>Agaricales</taxon>
        <taxon>Fistulinaceae</taxon>
        <taxon>Fistulina</taxon>
    </lineage>
</organism>
<dbReference type="InterPro" id="IPR015947">
    <property type="entry name" value="PUA-like_sf"/>
</dbReference>
<comment type="subcellular location">
    <subcellularLocation>
        <location evidence="2">Nucleus</location>
    </subcellularLocation>
</comment>
<dbReference type="InterPro" id="IPR003105">
    <property type="entry name" value="SRA_YDG"/>
</dbReference>
<dbReference type="SUPFAM" id="SSF88697">
    <property type="entry name" value="PUA domain-like"/>
    <property type="match status" value="1"/>
</dbReference>
<protein>
    <recommendedName>
        <fullName evidence="3">YDG domain-containing protein</fullName>
    </recommendedName>
</protein>
<dbReference type="GO" id="GO:0044027">
    <property type="term" value="P:negative regulation of gene expression via chromosomal CpG island methylation"/>
    <property type="evidence" value="ECO:0007669"/>
    <property type="project" value="TreeGrafter"/>
</dbReference>
<dbReference type="GO" id="GO:0005634">
    <property type="term" value="C:nucleus"/>
    <property type="evidence" value="ECO:0007669"/>
    <property type="project" value="UniProtKB-SubCell"/>
</dbReference>
<dbReference type="Gene3D" id="2.30.280.10">
    <property type="entry name" value="SRA-YDG"/>
    <property type="match status" value="1"/>
</dbReference>
<dbReference type="InterPro" id="IPR036987">
    <property type="entry name" value="SRA-YDG_sf"/>
</dbReference>
<name>A0A0D7AA34_9AGAR</name>
<dbReference type="GO" id="GO:0061630">
    <property type="term" value="F:ubiquitin protein ligase activity"/>
    <property type="evidence" value="ECO:0007669"/>
    <property type="project" value="TreeGrafter"/>
</dbReference>
<keyword evidence="5" id="KW-1185">Reference proteome</keyword>
<dbReference type="Proteomes" id="UP000054144">
    <property type="component" value="Unassembled WGS sequence"/>
</dbReference>
<keyword evidence="1 2" id="KW-0539">Nucleus</keyword>
<sequence length="198" mass="21955">MPLSSRQQIDAERKEEFEFLKQQHRITKRTVPSYGMISGIEVGSTWPSRAACAEAGVHVKRFAGICGGLSGATSVVLGGVYEDEDDDPTGETFTYSGTGGTENSFAGQTDMVQDQSFDHADNQSLKMSVTSKKPVRVVRAIPSGHGQPVYRYDGLYKVVQAYMGKDRKTNYDVCKYEFVREPNQPPLDMSFRQPHSSK</sequence>
<dbReference type="GO" id="GO:0016567">
    <property type="term" value="P:protein ubiquitination"/>
    <property type="evidence" value="ECO:0007669"/>
    <property type="project" value="TreeGrafter"/>
</dbReference>
<feature type="domain" description="YDG" evidence="3">
    <location>
        <begin position="35"/>
        <end position="180"/>
    </location>
</feature>
<dbReference type="Pfam" id="PF02182">
    <property type="entry name" value="SAD_SRA"/>
    <property type="match status" value="1"/>
</dbReference>
<dbReference type="PROSITE" id="PS51015">
    <property type="entry name" value="YDG"/>
    <property type="match status" value="1"/>
</dbReference>
<dbReference type="InterPro" id="IPR045134">
    <property type="entry name" value="UHRF1/2-like"/>
</dbReference>
<dbReference type="EMBL" id="KN881929">
    <property type="protein sequence ID" value="KIY47698.1"/>
    <property type="molecule type" value="Genomic_DNA"/>
</dbReference>